<evidence type="ECO:0000313" key="2">
    <source>
        <dbReference type="Proteomes" id="UP000238415"/>
    </source>
</evidence>
<sequence length="75" mass="8429">MDATFKPARVPWSTRPGLKEMAAEAGVDYDRFLAGLAANRSDTELAAEFGVETEVIYHLRDHFERYGIHSIMGQD</sequence>
<organism evidence="1 2">
    <name type="scientific">Neomoorella humiferrea</name>
    <dbReference type="NCBI Taxonomy" id="676965"/>
    <lineage>
        <taxon>Bacteria</taxon>
        <taxon>Bacillati</taxon>
        <taxon>Bacillota</taxon>
        <taxon>Clostridia</taxon>
        <taxon>Neomoorellales</taxon>
        <taxon>Neomoorellaceae</taxon>
        <taxon>Neomoorella</taxon>
    </lineage>
</organism>
<reference evidence="1 2" key="1">
    <citation type="submission" date="2018-03" db="EMBL/GenBank/DDBJ databases">
        <title>Genome sequence of Moorella humiferrea DSM 23265.</title>
        <authorList>
            <person name="Poehlein A."/>
            <person name="Daniel R."/>
        </authorList>
    </citation>
    <scope>NUCLEOTIDE SEQUENCE [LARGE SCALE GENOMIC DNA]</scope>
    <source>
        <strain evidence="1 2">DSM 23265</strain>
    </source>
</reference>
<dbReference type="RefSeq" id="WP_106004320.1">
    <property type="nucleotide sequence ID" value="NZ_CP136418.1"/>
</dbReference>
<evidence type="ECO:0000313" key="1">
    <source>
        <dbReference type="EMBL" id="PRR75504.1"/>
    </source>
</evidence>
<protein>
    <submittedName>
        <fullName evidence="1">Uncharacterized protein</fullName>
    </submittedName>
</protein>
<dbReference type="EMBL" id="PVXM01000004">
    <property type="protein sequence ID" value="PRR75504.1"/>
    <property type="molecule type" value="Genomic_DNA"/>
</dbReference>
<keyword evidence="2" id="KW-1185">Reference proteome</keyword>
<dbReference type="Proteomes" id="UP000238415">
    <property type="component" value="Unassembled WGS sequence"/>
</dbReference>
<proteinExistence type="predicted"/>
<gene>
    <name evidence="1" type="ORF">MOHU_02680</name>
</gene>
<dbReference type="OrthoDB" id="2084241at2"/>
<comment type="caution">
    <text evidence="1">The sequence shown here is derived from an EMBL/GenBank/DDBJ whole genome shotgun (WGS) entry which is preliminary data.</text>
</comment>
<accession>A0A2T0AXH5</accession>
<dbReference type="AlphaFoldDB" id="A0A2T0AXH5"/>
<name>A0A2T0AXH5_9FIRM</name>